<evidence type="ECO:0000313" key="1">
    <source>
        <dbReference type="EMBL" id="GER34194.1"/>
    </source>
</evidence>
<dbReference type="AlphaFoldDB" id="A0A5A7PN53"/>
<organism evidence="1 2">
    <name type="scientific">Striga asiatica</name>
    <name type="common">Asiatic witchweed</name>
    <name type="synonym">Buchnera asiatica</name>
    <dbReference type="NCBI Taxonomy" id="4170"/>
    <lineage>
        <taxon>Eukaryota</taxon>
        <taxon>Viridiplantae</taxon>
        <taxon>Streptophyta</taxon>
        <taxon>Embryophyta</taxon>
        <taxon>Tracheophyta</taxon>
        <taxon>Spermatophyta</taxon>
        <taxon>Magnoliopsida</taxon>
        <taxon>eudicotyledons</taxon>
        <taxon>Gunneridae</taxon>
        <taxon>Pentapetalae</taxon>
        <taxon>asterids</taxon>
        <taxon>lamiids</taxon>
        <taxon>Lamiales</taxon>
        <taxon>Orobanchaceae</taxon>
        <taxon>Buchnereae</taxon>
        <taxon>Striga</taxon>
    </lineage>
</organism>
<gene>
    <name evidence="1" type="ORF">STAS_10388</name>
</gene>
<sequence length="316" mass="35474">MEVIAMNRDAKGEIDIIFPILGLCKDDPIPFIGTKAGFDFEFIASPDFEPDTCDIYDGLPTFDEKPLWDIAMVESSNGKPSFTPDFLSILAKDDFSEPKPRLNNWWAIFRLPIAKSPNNGMLGRCYGFERDERCGMFCVNSVVWALHMVACTCDFAAVESLTEIMFTFEVVERPSTFVFDRGKCRGILVMGTTPTRTGRIRGRILLNRGRMRRSGLIATNVAISPNVNHVVTQGAVRRDLLVNHLSSDGLPCLVELDLVDELAMEVYLDAHACNGYSCSSGPGWMNIYRVDNAAENQKENRRVIKMRKKTREAIPD</sequence>
<proteinExistence type="predicted"/>
<dbReference type="Proteomes" id="UP000325081">
    <property type="component" value="Unassembled WGS sequence"/>
</dbReference>
<keyword evidence="2" id="KW-1185">Reference proteome</keyword>
<dbReference type="OrthoDB" id="928974at2759"/>
<reference evidence="2" key="1">
    <citation type="journal article" date="2019" name="Curr. Biol.">
        <title>Genome Sequence of Striga asiatica Provides Insight into the Evolution of Plant Parasitism.</title>
        <authorList>
            <person name="Yoshida S."/>
            <person name="Kim S."/>
            <person name="Wafula E.K."/>
            <person name="Tanskanen J."/>
            <person name="Kim Y.M."/>
            <person name="Honaas L."/>
            <person name="Yang Z."/>
            <person name="Spallek T."/>
            <person name="Conn C.E."/>
            <person name="Ichihashi Y."/>
            <person name="Cheong K."/>
            <person name="Cui S."/>
            <person name="Der J.P."/>
            <person name="Gundlach H."/>
            <person name="Jiao Y."/>
            <person name="Hori C."/>
            <person name="Ishida J.K."/>
            <person name="Kasahara H."/>
            <person name="Kiba T."/>
            <person name="Kim M.S."/>
            <person name="Koo N."/>
            <person name="Laohavisit A."/>
            <person name="Lee Y.H."/>
            <person name="Lumba S."/>
            <person name="McCourt P."/>
            <person name="Mortimer J.C."/>
            <person name="Mutuku J.M."/>
            <person name="Nomura T."/>
            <person name="Sasaki-Sekimoto Y."/>
            <person name="Seto Y."/>
            <person name="Wang Y."/>
            <person name="Wakatake T."/>
            <person name="Sakakibara H."/>
            <person name="Demura T."/>
            <person name="Yamaguchi S."/>
            <person name="Yoneyama K."/>
            <person name="Manabe R.I."/>
            <person name="Nelson D.C."/>
            <person name="Schulman A.H."/>
            <person name="Timko M.P."/>
            <person name="dePamphilis C.W."/>
            <person name="Choi D."/>
            <person name="Shirasu K."/>
        </authorList>
    </citation>
    <scope>NUCLEOTIDE SEQUENCE [LARGE SCALE GENOMIC DNA]</scope>
    <source>
        <strain evidence="2">cv. UVA1</strain>
    </source>
</reference>
<dbReference type="EMBL" id="BKCP01004849">
    <property type="protein sequence ID" value="GER34194.1"/>
    <property type="molecule type" value="Genomic_DNA"/>
</dbReference>
<accession>A0A5A7PN53</accession>
<name>A0A5A7PN53_STRAF</name>
<protein>
    <submittedName>
        <fullName evidence="1">Long-chain acyl-CoA synthetase 4</fullName>
    </submittedName>
</protein>
<evidence type="ECO:0000313" key="2">
    <source>
        <dbReference type="Proteomes" id="UP000325081"/>
    </source>
</evidence>
<comment type="caution">
    <text evidence="1">The sequence shown here is derived from an EMBL/GenBank/DDBJ whole genome shotgun (WGS) entry which is preliminary data.</text>
</comment>